<feature type="transmembrane region" description="Helical" evidence="1">
    <location>
        <begin position="98"/>
        <end position="119"/>
    </location>
</feature>
<sequence>MMRSLPLAKDTRHRVSVGLGLILLLSATCFIYLQGLNAWVFYDDLPNLSALETLDTLEEAWRFVTEGGAGPLGRPLAQLSFLIHANQPRMDAASDARFVNILIHLANGVLLYVLGAMLLRLRGQDEARSDWIALGAAALWSFMPLLASTTLILIQRQTSLATLFGLIGLTVFVYGYFIQSQRPKQALLIQGLGLGIGTLLAILAKENGALFPVYALVIDAVLLPNLSAPSPLRRLRRGTLSLGLAALLVYLLTLNQDWSSVDPLRGWSVFERLQTEVVLLWQYLYLAFFPQPTAFSPFYDDLTVIRGWWAPTLSALGFLALTLIAVLIRRRTPWPLFALTWFFTGHLLESTVILLELMFEHRNYLAVYGLCLALSALAWQAPGRYARLGPALFGVYTLLMALILYGTTSIWGQPLVAAESWVKRHPNSQRAVAYLAEIYHAGFGDDISSALPRIDRAAHACSDCTDAKLQILLYACGHTGEDDIRQRLDDLMQSATTAQALFQLFYNLDSLQKLAAVNACPPITPEDVYRLTLRLLDNPHYTTWLYHVHTLFHAAYFAKEIGDLEAAYAHLAKAESLSPTTLPILQMQLHLLLKEHRYSDALAAIERRRPLKRDRIMTDAVLDELADEVRKDQAGFETSSRHNDNP</sequence>
<feature type="transmembrane region" description="Helical" evidence="1">
    <location>
        <begin position="391"/>
        <end position="411"/>
    </location>
</feature>
<proteinExistence type="predicted"/>
<keyword evidence="1" id="KW-0472">Membrane</keyword>
<accession>A0A6I6EE82</accession>
<keyword evidence="3" id="KW-1185">Reference proteome</keyword>
<evidence type="ECO:0000313" key="3">
    <source>
        <dbReference type="Proteomes" id="UP000426424"/>
    </source>
</evidence>
<feature type="transmembrane region" description="Helical" evidence="1">
    <location>
        <begin position="308"/>
        <end position="328"/>
    </location>
</feature>
<feature type="transmembrane region" description="Helical" evidence="1">
    <location>
        <begin position="335"/>
        <end position="355"/>
    </location>
</feature>
<protein>
    <recommendedName>
        <fullName evidence="4">Tetratricopeptide repeat protein</fullName>
    </recommendedName>
</protein>
<name>A0A6I6EE82_THETI</name>
<feature type="transmembrane region" description="Helical" evidence="1">
    <location>
        <begin position="209"/>
        <end position="226"/>
    </location>
</feature>
<dbReference type="SUPFAM" id="SSF48452">
    <property type="entry name" value="TPR-like"/>
    <property type="match status" value="1"/>
</dbReference>
<feature type="transmembrane region" description="Helical" evidence="1">
    <location>
        <begin position="131"/>
        <end position="154"/>
    </location>
</feature>
<evidence type="ECO:0000313" key="2">
    <source>
        <dbReference type="EMBL" id="QGU31697.1"/>
    </source>
</evidence>
<feature type="transmembrane region" description="Helical" evidence="1">
    <location>
        <begin position="21"/>
        <end position="42"/>
    </location>
</feature>
<dbReference type="Proteomes" id="UP000426424">
    <property type="component" value="Chromosome"/>
</dbReference>
<dbReference type="AlphaFoldDB" id="A0A6I6EE82"/>
<dbReference type="KEGG" id="ttp:E6P07_01020"/>
<dbReference type="InterPro" id="IPR011990">
    <property type="entry name" value="TPR-like_helical_dom_sf"/>
</dbReference>
<feature type="transmembrane region" description="Helical" evidence="1">
    <location>
        <begin position="238"/>
        <end position="255"/>
    </location>
</feature>
<gene>
    <name evidence="2" type="ORF">E6P07_01020</name>
</gene>
<evidence type="ECO:0008006" key="4">
    <source>
        <dbReference type="Google" id="ProtNLM"/>
    </source>
</evidence>
<dbReference type="EMBL" id="CP039268">
    <property type="protein sequence ID" value="QGU31697.1"/>
    <property type="molecule type" value="Genomic_DNA"/>
</dbReference>
<keyword evidence="1" id="KW-1133">Transmembrane helix</keyword>
<reference evidence="2 3" key="1">
    <citation type="submission" date="2019-12" db="EMBL/GenBank/DDBJ databases">
        <title>The complete genome of the thermophilic, anoxygenic phototrophic gammaproteobacterium Thermochromatium tepidum.</title>
        <authorList>
            <person name="Sattley W.M."/>
            <person name="Swingley W.D."/>
            <person name="Burchell B.M."/>
            <person name="Gurbani S.A."/>
            <person name="Kujawa C.M."/>
            <person name="Nuccio D.A."/>
            <person name="Schladweiler J."/>
            <person name="Shaffer K.N."/>
            <person name="Stokes L.M."/>
            <person name="Touchman J.W."/>
            <person name="Blankenship R.E."/>
            <person name="Madigan M.T."/>
        </authorList>
    </citation>
    <scope>NUCLEOTIDE SEQUENCE [LARGE SCALE GENOMIC DNA]</scope>
    <source>
        <strain evidence="2 3">ATCC 43061</strain>
    </source>
</reference>
<keyword evidence="1" id="KW-0812">Transmembrane</keyword>
<organism evidence="2 3">
    <name type="scientific">Thermochromatium tepidum ATCC 43061</name>
    <dbReference type="NCBI Taxonomy" id="316276"/>
    <lineage>
        <taxon>Bacteria</taxon>
        <taxon>Pseudomonadati</taxon>
        <taxon>Pseudomonadota</taxon>
        <taxon>Gammaproteobacteria</taxon>
        <taxon>Chromatiales</taxon>
        <taxon>Chromatiaceae</taxon>
        <taxon>Thermochromatium</taxon>
    </lineage>
</organism>
<feature type="transmembrane region" description="Helical" evidence="1">
    <location>
        <begin position="185"/>
        <end position="203"/>
    </location>
</feature>
<feature type="transmembrane region" description="Helical" evidence="1">
    <location>
        <begin position="160"/>
        <end position="178"/>
    </location>
</feature>
<feature type="transmembrane region" description="Helical" evidence="1">
    <location>
        <begin position="361"/>
        <end position="379"/>
    </location>
</feature>
<evidence type="ECO:0000256" key="1">
    <source>
        <dbReference type="SAM" id="Phobius"/>
    </source>
</evidence>
<dbReference type="OrthoDB" id="8566379at2"/>